<dbReference type="RefSeq" id="WP_124144364.1">
    <property type="nucleotide sequence ID" value="NZ_CAWOKI010000014.1"/>
</dbReference>
<accession>A0A3N6NTN0</accession>
<organism evidence="1 2">
    <name type="scientific">Okeania hirsuta</name>
    <dbReference type="NCBI Taxonomy" id="1458930"/>
    <lineage>
        <taxon>Bacteria</taxon>
        <taxon>Bacillati</taxon>
        <taxon>Cyanobacteriota</taxon>
        <taxon>Cyanophyceae</taxon>
        <taxon>Oscillatoriophycideae</taxon>
        <taxon>Oscillatoriales</taxon>
        <taxon>Microcoleaceae</taxon>
        <taxon>Okeania</taxon>
    </lineage>
</organism>
<name>A0A3N6NTN0_9CYAN</name>
<reference evidence="1 2" key="1">
    <citation type="journal article" date="2018" name="ACS Chem. Biol.">
        <title>Ketoreductase domain dysfunction expands chemodiversity: malyngamide biosynthesis in the cyanobacterium Okeania hirsuta.</title>
        <authorList>
            <person name="Moss N.A."/>
            <person name="Leao T."/>
            <person name="Rankin M."/>
            <person name="McCullough T.M."/>
            <person name="Qu P."/>
            <person name="Korobeynikov A."/>
            <person name="Smith J.L."/>
            <person name="Gerwick L."/>
            <person name="Gerwick W.H."/>
        </authorList>
    </citation>
    <scope>NUCLEOTIDE SEQUENCE [LARGE SCALE GENOMIC DNA]</scope>
    <source>
        <strain evidence="1 2">PAB10Feb10-1</strain>
    </source>
</reference>
<evidence type="ECO:0000313" key="1">
    <source>
        <dbReference type="EMBL" id="RQH46935.1"/>
    </source>
</evidence>
<dbReference type="AlphaFoldDB" id="A0A3N6NTN0"/>
<comment type="caution">
    <text evidence="1">The sequence shown here is derived from an EMBL/GenBank/DDBJ whole genome shotgun (WGS) entry which is preliminary data.</text>
</comment>
<proteinExistence type="predicted"/>
<dbReference type="OrthoDB" id="5716706at2"/>
<dbReference type="Proteomes" id="UP000269154">
    <property type="component" value="Unassembled WGS sequence"/>
</dbReference>
<protein>
    <submittedName>
        <fullName evidence="1">Uncharacterized protein</fullName>
    </submittedName>
</protein>
<gene>
    <name evidence="1" type="ORF">D5R40_09405</name>
</gene>
<dbReference type="EMBL" id="RCBY01000038">
    <property type="protein sequence ID" value="RQH46935.1"/>
    <property type="molecule type" value="Genomic_DNA"/>
</dbReference>
<sequence>MPYETPSPQESKIPIELLKAHDVIADEFSGVIDTMILQYENDINIAMFHSDEVNRLVTLINFLIL</sequence>
<keyword evidence="2" id="KW-1185">Reference proteome</keyword>
<evidence type="ECO:0000313" key="2">
    <source>
        <dbReference type="Proteomes" id="UP000269154"/>
    </source>
</evidence>